<dbReference type="VEuPathDB" id="TriTrypDB:ECC02_002779"/>
<accession>A0A7J6YCF0</accession>
<dbReference type="AlphaFoldDB" id="A0A7J6YCF0"/>
<dbReference type="EMBL" id="JABDHM010000014">
    <property type="protein sequence ID" value="KAF5224193.1"/>
    <property type="molecule type" value="Genomic_DNA"/>
</dbReference>
<sequence>MHLVNFCRIYIIYTEIYTRRMTTQSHAGTTWQVERSQNQKYLQKNTKKKNAPPPPPALHTRNQHQQYAHINILHAHTDINSSLSNPSKIKIKTKINKTEVMLKIPNSNKNTQTKSSTTIETDMTLFLPPPQTLRQSYNIPAESRHHIPNAAQCPPLTRTERTPTHSLKQITKKHHPSAYMVHSFACVIYNQTTINKNQQSGINT</sequence>
<proteinExistence type="predicted"/>
<evidence type="ECO:0000313" key="3">
    <source>
        <dbReference type="Proteomes" id="UP000583944"/>
    </source>
</evidence>
<reference evidence="2 3" key="1">
    <citation type="journal article" date="2019" name="Genome Biol. Evol.">
        <title>Nanopore Sequencing Significantly Improves Genome Assembly of the Protozoan Parasite Trypanosoma cruzi.</title>
        <authorList>
            <person name="Diaz-Viraque F."/>
            <person name="Pita S."/>
            <person name="Greif G."/>
            <person name="de Souza R.C.M."/>
            <person name="Iraola G."/>
            <person name="Robello C."/>
        </authorList>
    </citation>
    <scope>NUCLEOTIDE SEQUENCE [LARGE SCALE GENOMIC DNA]</scope>
    <source>
        <strain evidence="2 3">Berenice</strain>
    </source>
</reference>
<gene>
    <name evidence="2" type="ORF">ECC02_002779</name>
</gene>
<feature type="region of interest" description="Disordered" evidence="1">
    <location>
        <begin position="42"/>
        <end position="61"/>
    </location>
</feature>
<comment type="caution">
    <text evidence="2">The sequence shown here is derived from an EMBL/GenBank/DDBJ whole genome shotgun (WGS) entry which is preliminary data.</text>
</comment>
<name>A0A7J6YCF0_TRYCR</name>
<dbReference type="Proteomes" id="UP000583944">
    <property type="component" value="Unassembled WGS sequence"/>
</dbReference>
<protein>
    <submittedName>
        <fullName evidence="2">Uncharacterized protein</fullName>
    </submittedName>
</protein>
<organism evidence="2 3">
    <name type="scientific">Trypanosoma cruzi</name>
    <dbReference type="NCBI Taxonomy" id="5693"/>
    <lineage>
        <taxon>Eukaryota</taxon>
        <taxon>Discoba</taxon>
        <taxon>Euglenozoa</taxon>
        <taxon>Kinetoplastea</taxon>
        <taxon>Metakinetoplastina</taxon>
        <taxon>Trypanosomatida</taxon>
        <taxon>Trypanosomatidae</taxon>
        <taxon>Trypanosoma</taxon>
        <taxon>Schizotrypanum</taxon>
    </lineage>
</organism>
<evidence type="ECO:0000313" key="2">
    <source>
        <dbReference type="EMBL" id="KAF5224193.1"/>
    </source>
</evidence>
<evidence type="ECO:0000256" key="1">
    <source>
        <dbReference type="SAM" id="MobiDB-lite"/>
    </source>
</evidence>